<dbReference type="GO" id="GO:0005525">
    <property type="term" value="F:GTP binding"/>
    <property type="evidence" value="ECO:0007669"/>
    <property type="project" value="UniProtKB-KW"/>
</dbReference>
<reference evidence="8" key="1">
    <citation type="submission" date="2016-01" db="EMBL/GenBank/DDBJ databases">
        <authorList>
            <person name="Mcilroy J.S."/>
            <person name="Karst M S."/>
            <person name="Albertsen M."/>
        </authorList>
    </citation>
    <scope>NUCLEOTIDE SEQUENCE</scope>
    <source>
        <strain evidence="8">Cfx-K</strain>
    </source>
</reference>
<dbReference type="InterPro" id="IPR005129">
    <property type="entry name" value="GTPase_ArgK"/>
</dbReference>
<evidence type="ECO:0000256" key="6">
    <source>
        <dbReference type="SAM" id="MobiDB-lite"/>
    </source>
</evidence>
<evidence type="ECO:0000313" key="9">
    <source>
        <dbReference type="Proteomes" id="UP000215027"/>
    </source>
</evidence>
<dbReference type="EMBL" id="LN890655">
    <property type="protein sequence ID" value="CUS03897.2"/>
    <property type="molecule type" value="Genomic_DNA"/>
</dbReference>
<keyword evidence="9" id="KW-1185">Reference proteome</keyword>
<feature type="domain" description="AAA+ ATPase" evidence="7">
    <location>
        <begin position="50"/>
        <end position="281"/>
    </location>
</feature>
<gene>
    <name evidence="8" type="ORF">CFX0092_A2019</name>
</gene>
<evidence type="ECO:0000256" key="1">
    <source>
        <dbReference type="ARBA" id="ARBA00009625"/>
    </source>
</evidence>
<protein>
    <submittedName>
        <fullName evidence="8">Enzyme</fullName>
        <ecNumber evidence="8">3.6.-.-</ecNumber>
    </submittedName>
</protein>
<keyword evidence="4" id="KW-0342">GTP-binding</keyword>
<organism evidence="8 9">
    <name type="scientific">Candidatus Promineifilum breve</name>
    <dbReference type="NCBI Taxonomy" id="1806508"/>
    <lineage>
        <taxon>Bacteria</taxon>
        <taxon>Bacillati</taxon>
        <taxon>Chloroflexota</taxon>
        <taxon>Ardenticatenia</taxon>
        <taxon>Candidatus Promineifilales</taxon>
        <taxon>Candidatus Promineifilaceae</taxon>
        <taxon>Candidatus Promineifilum</taxon>
    </lineage>
</organism>
<dbReference type="EC" id="3.6.-.-" evidence="8"/>
<dbReference type="Pfam" id="PF03308">
    <property type="entry name" value="MeaB"/>
    <property type="match status" value="1"/>
</dbReference>
<keyword evidence="3 8" id="KW-0378">Hydrolase</keyword>
<evidence type="ECO:0000256" key="2">
    <source>
        <dbReference type="ARBA" id="ARBA00022741"/>
    </source>
</evidence>
<evidence type="ECO:0000256" key="5">
    <source>
        <dbReference type="ARBA" id="ARBA00023186"/>
    </source>
</evidence>
<dbReference type="PANTHER" id="PTHR43087">
    <property type="entry name" value="LYSINE/ARGININE/ORNITHINE TRANSPORT SYSTEM KINASE"/>
    <property type="match status" value="1"/>
</dbReference>
<feature type="region of interest" description="Disordered" evidence="6">
    <location>
        <begin position="221"/>
        <end position="247"/>
    </location>
</feature>
<dbReference type="AlphaFoldDB" id="A0A161K368"/>
<dbReference type="NCBIfam" id="TIGR00750">
    <property type="entry name" value="lao"/>
    <property type="match status" value="1"/>
</dbReference>
<sequence>MVLAENITADQLAAARQGKARAIARLITQVESSAVAARLVVGALYPHTGQAHVVGITGPPGSGKSSLVNELAKAIRRDGRRVGIVAVDPSSPFTGGALLGDRVRMRDLAGDTGIFVRSMASRGSLGGLARSTAAVVKVLDAAGYGVILIETVGAGQAEVDIAAAAHTTIVLEAPGMGDDVQSIKAGILEIADILVVNKADQPGAGRTVKSLEMMLHLALPDVPPQDDGHHAPASAAPDGHETAAPPTGWAVPVLQTTATSGAGVAELLATIDRHRDHLRAGGGWAARERARSRAEIDHLLRDRLLDALTARVPSVERAALLEAVVARQLDPYSAADRLFTAAQGSPSSA</sequence>
<accession>A0A161K368</accession>
<comment type="similarity">
    <text evidence="1">Belongs to the SIMIBI class G3E GTPase family. ArgK/MeaB subfamily.</text>
</comment>
<dbReference type="KEGG" id="pbf:CFX0092_A2019"/>
<keyword evidence="2" id="KW-0547">Nucleotide-binding</keyword>
<dbReference type="SMART" id="SM00382">
    <property type="entry name" value="AAA"/>
    <property type="match status" value="1"/>
</dbReference>
<dbReference type="SUPFAM" id="SSF52540">
    <property type="entry name" value="P-loop containing nucleoside triphosphate hydrolases"/>
    <property type="match status" value="1"/>
</dbReference>
<evidence type="ECO:0000256" key="4">
    <source>
        <dbReference type="ARBA" id="ARBA00023134"/>
    </source>
</evidence>
<dbReference type="Proteomes" id="UP000215027">
    <property type="component" value="Chromosome I"/>
</dbReference>
<dbReference type="Gene3D" id="3.40.50.300">
    <property type="entry name" value="P-loop containing nucleotide triphosphate hydrolases"/>
    <property type="match status" value="1"/>
</dbReference>
<dbReference type="CDD" id="cd03114">
    <property type="entry name" value="MMAA-like"/>
    <property type="match status" value="1"/>
</dbReference>
<proteinExistence type="inferred from homology"/>
<dbReference type="GO" id="GO:0003924">
    <property type="term" value="F:GTPase activity"/>
    <property type="evidence" value="ECO:0007669"/>
    <property type="project" value="InterPro"/>
</dbReference>
<evidence type="ECO:0000256" key="3">
    <source>
        <dbReference type="ARBA" id="ARBA00022801"/>
    </source>
</evidence>
<evidence type="ECO:0000259" key="7">
    <source>
        <dbReference type="SMART" id="SM00382"/>
    </source>
</evidence>
<keyword evidence="5" id="KW-0143">Chaperone</keyword>
<dbReference type="InterPro" id="IPR003593">
    <property type="entry name" value="AAA+_ATPase"/>
</dbReference>
<evidence type="ECO:0000313" key="8">
    <source>
        <dbReference type="EMBL" id="CUS03897.2"/>
    </source>
</evidence>
<dbReference type="InterPro" id="IPR052040">
    <property type="entry name" value="GTPase/Isobutyryl-CoA_mutase"/>
</dbReference>
<dbReference type="InterPro" id="IPR027417">
    <property type="entry name" value="P-loop_NTPase"/>
</dbReference>
<name>A0A161K368_9CHLR</name>
<dbReference type="PANTHER" id="PTHR43087:SF1">
    <property type="entry name" value="LAO_AO TRANSPORT SYSTEM ATPASE"/>
    <property type="match status" value="1"/>
</dbReference>